<evidence type="ECO:0000313" key="2">
    <source>
        <dbReference type="Proteomes" id="UP000054823"/>
    </source>
</evidence>
<evidence type="ECO:0000313" key="1">
    <source>
        <dbReference type="EMBL" id="CUH54261.1"/>
    </source>
</evidence>
<organism evidence="1 2">
    <name type="scientific">Shimia marina</name>
    <dbReference type="NCBI Taxonomy" id="321267"/>
    <lineage>
        <taxon>Bacteria</taxon>
        <taxon>Pseudomonadati</taxon>
        <taxon>Pseudomonadota</taxon>
        <taxon>Alphaproteobacteria</taxon>
        <taxon>Rhodobacterales</taxon>
        <taxon>Roseobacteraceae</taxon>
    </lineage>
</organism>
<gene>
    <name evidence="1" type="ORF">SHM7688_03731</name>
</gene>
<proteinExistence type="predicted"/>
<dbReference type="EMBL" id="CYPW01000040">
    <property type="protein sequence ID" value="CUH54261.1"/>
    <property type="molecule type" value="Genomic_DNA"/>
</dbReference>
<keyword evidence="2" id="KW-1185">Reference proteome</keyword>
<protein>
    <submittedName>
        <fullName evidence="1">Uncharacterized protein</fullName>
    </submittedName>
</protein>
<dbReference type="RefSeq" id="WP_158500712.1">
    <property type="nucleotide sequence ID" value="NZ_CYPW01000040.1"/>
</dbReference>
<dbReference type="AlphaFoldDB" id="A0A0P1FDT3"/>
<accession>A0A0P1FDT3</accession>
<sequence>MIETAANARIQQAYRDAHDARGAAFVGFFKALFGAKSVPLDPMVLTEPSRCA</sequence>
<reference evidence="1 2" key="1">
    <citation type="submission" date="2015-09" db="EMBL/GenBank/DDBJ databases">
        <authorList>
            <consortium name="Swine Surveillance"/>
        </authorList>
    </citation>
    <scope>NUCLEOTIDE SEQUENCE [LARGE SCALE GENOMIC DNA]</scope>
    <source>
        <strain evidence="1 2">CECT 7688</strain>
    </source>
</reference>
<dbReference type="Proteomes" id="UP000054823">
    <property type="component" value="Unassembled WGS sequence"/>
</dbReference>
<name>A0A0P1FDT3_9RHOB</name>
<dbReference type="STRING" id="321267.SHM7688_03731"/>